<gene>
    <name evidence="3" type="ORF">QCA50_014519</name>
</gene>
<dbReference type="InterPro" id="IPR011613">
    <property type="entry name" value="GH15-like"/>
</dbReference>
<dbReference type="EMBL" id="JASBNA010000036">
    <property type="protein sequence ID" value="KAK7682315.1"/>
    <property type="molecule type" value="Genomic_DNA"/>
</dbReference>
<evidence type="ECO:0000259" key="1">
    <source>
        <dbReference type="Pfam" id="PF00723"/>
    </source>
</evidence>
<accession>A0AAW0FZZ1</accession>
<evidence type="ECO:0000313" key="3">
    <source>
        <dbReference type="EMBL" id="KAK7682315.1"/>
    </source>
</evidence>
<dbReference type="Gene3D" id="1.50.10.10">
    <property type="match status" value="1"/>
</dbReference>
<sequence>MENALNVRKPTVDRGYLPIADHGLIGNLRTAALVSIDGSVESYCVPNFDSPSVFARILDKNKGGHFSITPTVPFTTKQSYLPSSNVLQTKFLNDKGVATVTDFLPRQPSSNTARPLLSWLIRRVEVPLSHFSNFHNVERTSKVVRGTISLRVECAPAFNYARSSHTLKIVPDLSIPATESNPEPHHRALFTSAEAQLDLDLRYVTESGLSGVPEPRVEIKELDLTNKGHLGKSVCVDLNLKEGQAITFILRSPPNHDYPDAARPNPSKAKELGVSYEKLVLGASNLRAPDDPMLTKALMHELLDGTNHYWNSWIRRSTYNGSWKEAVHRSALALKLLIYEPTGAVVASPTFSLPEFIGGTRNWDYRASWIRDSSFTLYALIRLGFTHEANAYMDFVFERVKAKNPDGSLTIMYTIHGDTNFPEEELTHLDGHQGSKPVRIGNGAIDHVQLDIYGELMDCIYLGQKFGKPLGYDTWLVKRHY</sequence>
<proteinExistence type="predicted"/>
<dbReference type="InterPro" id="IPR045582">
    <property type="entry name" value="Trehalase-like_N"/>
</dbReference>
<dbReference type="PANTHER" id="PTHR31616:SF0">
    <property type="entry name" value="GLUCAN 1,4-ALPHA-GLUCOSIDASE"/>
    <property type="match status" value="1"/>
</dbReference>
<dbReference type="GO" id="GO:0005975">
    <property type="term" value="P:carbohydrate metabolic process"/>
    <property type="evidence" value="ECO:0007669"/>
    <property type="project" value="InterPro"/>
</dbReference>
<name>A0AAW0FZZ1_9APHY</name>
<dbReference type="Pfam" id="PF00723">
    <property type="entry name" value="Glyco_hydro_15"/>
    <property type="match status" value="1"/>
</dbReference>
<dbReference type="Pfam" id="PF19291">
    <property type="entry name" value="TREH_N"/>
    <property type="match status" value="1"/>
</dbReference>
<protein>
    <recommendedName>
        <fullName evidence="5">Glycoside hydrolase family 15 protein</fullName>
    </recommendedName>
</protein>
<organism evidence="3 4">
    <name type="scientific">Cerrena zonata</name>
    <dbReference type="NCBI Taxonomy" id="2478898"/>
    <lineage>
        <taxon>Eukaryota</taxon>
        <taxon>Fungi</taxon>
        <taxon>Dikarya</taxon>
        <taxon>Basidiomycota</taxon>
        <taxon>Agaricomycotina</taxon>
        <taxon>Agaricomycetes</taxon>
        <taxon>Polyporales</taxon>
        <taxon>Cerrenaceae</taxon>
        <taxon>Cerrena</taxon>
    </lineage>
</organism>
<feature type="domain" description="GH15-like" evidence="1">
    <location>
        <begin position="324"/>
        <end position="477"/>
    </location>
</feature>
<feature type="domain" description="Trehalase-like N-terminal" evidence="2">
    <location>
        <begin position="18"/>
        <end position="110"/>
    </location>
</feature>
<dbReference type="InterPro" id="IPR008928">
    <property type="entry name" value="6-hairpin_glycosidase_sf"/>
</dbReference>
<keyword evidence="4" id="KW-1185">Reference proteome</keyword>
<evidence type="ECO:0008006" key="5">
    <source>
        <dbReference type="Google" id="ProtNLM"/>
    </source>
</evidence>
<dbReference type="InterPro" id="IPR012341">
    <property type="entry name" value="6hp_glycosidase-like_sf"/>
</dbReference>
<dbReference type="PANTHER" id="PTHR31616">
    <property type="entry name" value="TREHALASE"/>
    <property type="match status" value="1"/>
</dbReference>
<dbReference type="AlphaFoldDB" id="A0AAW0FZZ1"/>
<reference evidence="3 4" key="1">
    <citation type="submission" date="2022-09" db="EMBL/GenBank/DDBJ databases">
        <authorList>
            <person name="Palmer J.M."/>
        </authorList>
    </citation>
    <scope>NUCLEOTIDE SEQUENCE [LARGE SCALE GENOMIC DNA]</scope>
    <source>
        <strain evidence="3 4">DSM 7382</strain>
    </source>
</reference>
<evidence type="ECO:0000259" key="2">
    <source>
        <dbReference type="Pfam" id="PF19291"/>
    </source>
</evidence>
<comment type="caution">
    <text evidence="3">The sequence shown here is derived from an EMBL/GenBank/DDBJ whole genome shotgun (WGS) entry which is preliminary data.</text>
</comment>
<dbReference type="SUPFAM" id="SSF48208">
    <property type="entry name" value="Six-hairpin glycosidases"/>
    <property type="match status" value="1"/>
</dbReference>
<evidence type="ECO:0000313" key="4">
    <source>
        <dbReference type="Proteomes" id="UP001385951"/>
    </source>
</evidence>
<dbReference type="GO" id="GO:0004553">
    <property type="term" value="F:hydrolase activity, hydrolyzing O-glycosyl compounds"/>
    <property type="evidence" value="ECO:0007669"/>
    <property type="project" value="TreeGrafter"/>
</dbReference>
<dbReference type="Proteomes" id="UP001385951">
    <property type="component" value="Unassembled WGS sequence"/>
</dbReference>